<evidence type="ECO:0000313" key="1">
    <source>
        <dbReference type="EMBL" id="JAD30306.1"/>
    </source>
</evidence>
<dbReference type="EMBL" id="GBRH01267589">
    <property type="protein sequence ID" value="JAD30306.1"/>
    <property type="molecule type" value="Transcribed_RNA"/>
</dbReference>
<reference evidence="1" key="2">
    <citation type="journal article" date="2015" name="Data Brief">
        <title>Shoot transcriptome of the giant reed, Arundo donax.</title>
        <authorList>
            <person name="Barrero R.A."/>
            <person name="Guerrero F.D."/>
            <person name="Moolhuijzen P."/>
            <person name="Goolsby J.A."/>
            <person name="Tidwell J."/>
            <person name="Bellgard S.E."/>
            <person name="Bellgard M.I."/>
        </authorList>
    </citation>
    <scope>NUCLEOTIDE SEQUENCE</scope>
    <source>
        <tissue evidence="1">Shoot tissue taken approximately 20 cm above the soil surface</tissue>
    </source>
</reference>
<accession>A0A0A8YUM0</accession>
<sequence>MIANFCLPSAV</sequence>
<organism evidence="1">
    <name type="scientific">Arundo donax</name>
    <name type="common">Giant reed</name>
    <name type="synonym">Donax arundinaceus</name>
    <dbReference type="NCBI Taxonomy" id="35708"/>
    <lineage>
        <taxon>Eukaryota</taxon>
        <taxon>Viridiplantae</taxon>
        <taxon>Streptophyta</taxon>
        <taxon>Embryophyta</taxon>
        <taxon>Tracheophyta</taxon>
        <taxon>Spermatophyta</taxon>
        <taxon>Magnoliopsida</taxon>
        <taxon>Liliopsida</taxon>
        <taxon>Poales</taxon>
        <taxon>Poaceae</taxon>
        <taxon>PACMAD clade</taxon>
        <taxon>Arundinoideae</taxon>
        <taxon>Arundineae</taxon>
        <taxon>Arundo</taxon>
    </lineage>
</organism>
<protein>
    <submittedName>
        <fullName evidence="1">Uncharacterized protein</fullName>
    </submittedName>
</protein>
<proteinExistence type="predicted"/>
<name>A0A0A8YUM0_ARUDO</name>
<reference evidence="1" key="1">
    <citation type="submission" date="2014-09" db="EMBL/GenBank/DDBJ databases">
        <authorList>
            <person name="Magalhaes I.L.F."/>
            <person name="Oliveira U."/>
            <person name="Santos F.R."/>
            <person name="Vidigal T.H.D.A."/>
            <person name="Brescovit A.D."/>
            <person name="Santos A.J."/>
        </authorList>
    </citation>
    <scope>NUCLEOTIDE SEQUENCE</scope>
    <source>
        <tissue evidence="1">Shoot tissue taken approximately 20 cm above the soil surface</tissue>
    </source>
</reference>